<dbReference type="SUPFAM" id="SSF143865">
    <property type="entry name" value="CorA soluble domain-like"/>
    <property type="match status" value="1"/>
</dbReference>
<evidence type="ECO:0000256" key="5">
    <source>
        <dbReference type="ARBA" id="ARBA00022519"/>
    </source>
</evidence>
<comment type="caution">
    <text evidence="12">The sequence shown here is derived from an EMBL/GenBank/DDBJ whole genome shotgun (WGS) entry which is preliminary data.</text>
</comment>
<dbReference type="RefSeq" id="WP_330195020.1">
    <property type="nucleotide sequence ID" value="NZ_JAZDRO010000001.1"/>
</dbReference>
<dbReference type="Pfam" id="PF01544">
    <property type="entry name" value="CorA"/>
    <property type="match status" value="1"/>
</dbReference>
<evidence type="ECO:0000313" key="12">
    <source>
        <dbReference type="EMBL" id="MEE2565485.1"/>
    </source>
</evidence>
<sequence length="330" mass="36294">MSEAADQFPVRVYAFDGEGHATPATLETVEAVPPGTNSFGFVWIHLLGTDAAALDWLETESGIDSFIHQALTAEDTRPRCTTHGDGAIINLRGINLHEGAEPEDMISLRLWVEGRRIVGVWRRPLYAVADMFAAIERGQAPVSPGDLVAKLALRLADRMEPTIADLHEQIDAMEDVLDTEGAAAPSRAELADIRRQAIVLRRFIAPQRDALNTLAIEDLSWLTERDRSRIREAGDKTTRVAEELESVRERAAIVHDQMLEKRAEEMNRYTLLLSVVASIFLPLGLITGLLGINVGGIPGAENPWAFGIVTGLLVGLGALQVWIYRRVKLI</sequence>
<dbReference type="CDD" id="cd12833">
    <property type="entry name" value="ZntB-like_1"/>
    <property type="match status" value="1"/>
</dbReference>
<evidence type="ECO:0000256" key="11">
    <source>
        <dbReference type="SAM" id="Phobius"/>
    </source>
</evidence>
<organism evidence="12 13">
    <name type="scientific">Hyphobacterium marinum</name>
    <dbReference type="NCBI Taxonomy" id="3116574"/>
    <lineage>
        <taxon>Bacteria</taxon>
        <taxon>Pseudomonadati</taxon>
        <taxon>Pseudomonadota</taxon>
        <taxon>Alphaproteobacteria</taxon>
        <taxon>Maricaulales</taxon>
        <taxon>Maricaulaceae</taxon>
        <taxon>Hyphobacterium</taxon>
    </lineage>
</organism>
<dbReference type="InterPro" id="IPR045861">
    <property type="entry name" value="CorA_cytoplasmic_dom"/>
</dbReference>
<dbReference type="InterPro" id="IPR045863">
    <property type="entry name" value="CorA_TM1_TM2"/>
</dbReference>
<keyword evidence="4" id="KW-1003">Cell membrane</keyword>
<keyword evidence="10 11" id="KW-0472">Membrane</keyword>
<keyword evidence="8 11" id="KW-1133">Transmembrane helix</keyword>
<evidence type="ECO:0000256" key="8">
    <source>
        <dbReference type="ARBA" id="ARBA00022989"/>
    </source>
</evidence>
<dbReference type="Proteomes" id="UP001310692">
    <property type="component" value="Unassembled WGS sequence"/>
</dbReference>
<proteinExistence type="inferred from homology"/>
<reference evidence="12 13" key="1">
    <citation type="submission" date="2024-01" db="EMBL/GenBank/DDBJ databases">
        <title>Hyphobacterium bacterium isolated from marine sediment.</title>
        <authorList>
            <person name="Zhao S."/>
        </authorList>
    </citation>
    <scope>NUCLEOTIDE SEQUENCE [LARGE SCALE GENOMIC DNA]</scope>
    <source>
        <strain evidence="12 13">Y60-23</strain>
    </source>
</reference>
<keyword evidence="13" id="KW-1185">Reference proteome</keyword>
<evidence type="ECO:0000256" key="2">
    <source>
        <dbReference type="ARBA" id="ARBA00009765"/>
    </source>
</evidence>
<comment type="subcellular location">
    <subcellularLocation>
        <location evidence="1">Cell membrane</location>
        <topology evidence="1">Multi-pass membrane protein</topology>
    </subcellularLocation>
</comment>
<name>A0ABU7LWW6_9PROT</name>
<dbReference type="Gene3D" id="1.20.58.340">
    <property type="entry name" value="Magnesium transport protein CorA, transmembrane region"/>
    <property type="match status" value="2"/>
</dbReference>
<evidence type="ECO:0000256" key="3">
    <source>
        <dbReference type="ARBA" id="ARBA00022448"/>
    </source>
</evidence>
<protein>
    <submittedName>
        <fullName evidence="12">Zinc transporter ZntB</fullName>
    </submittedName>
</protein>
<dbReference type="EMBL" id="JAZDRO010000001">
    <property type="protein sequence ID" value="MEE2565485.1"/>
    <property type="molecule type" value="Genomic_DNA"/>
</dbReference>
<keyword evidence="3" id="KW-0813">Transport</keyword>
<dbReference type="PANTHER" id="PTHR46494:SF3">
    <property type="entry name" value="ZINC TRANSPORT PROTEIN ZNTB"/>
    <property type="match status" value="1"/>
</dbReference>
<dbReference type="PANTHER" id="PTHR46494">
    <property type="entry name" value="CORA FAMILY METAL ION TRANSPORTER (EUROFUNG)"/>
    <property type="match status" value="1"/>
</dbReference>
<feature type="transmembrane region" description="Helical" evidence="11">
    <location>
        <begin position="304"/>
        <end position="324"/>
    </location>
</feature>
<evidence type="ECO:0000313" key="13">
    <source>
        <dbReference type="Proteomes" id="UP001310692"/>
    </source>
</evidence>
<evidence type="ECO:0000256" key="9">
    <source>
        <dbReference type="ARBA" id="ARBA00023065"/>
    </source>
</evidence>
<evidence type="ECO:0000256" key="1">
    <source>
        <dbReference type="ARBA" id="ARBA00004651"/>
    </source>
</evidence>
<gene>
    <name evidence="12" type="ORF">V0U35_02235</name>
</gene>
<dbReference type="Gene3D" id="3.30.460.20">
    <property type="entry name" value="CorA soluble domain-like"/>
    <property type="match status" value="1"/>
</dbReference>
<feature type="transmembrane region" description="Helical" evidence="11">
    <location>
        <begin position="269"/>
        <end position="292"/>
    </location>
</feature>
<evidence type="ECO:0000256" key="7">
    <source>
        <dbReference type="ARBA" id="ARBA00022833"/>
    </source>
</evidence>
<comment type="similarity">
    <text evidence="2">Belongs to the CorA metal ion transporter (MIT) (TC 1.A.35) family.</text>
</comment>
<keyword evidence="9" id="KW-0406">Ion transport</keyword>
<evidence type="ECO:0000256" key="10">
    <source>
        <dbReference type="ARBA" id="ARBA00023136"/>
    </source>
</evidence>
<evidence type="ECO:0000256" key="4">
    <source>
        <dbReference type="ARBA" id="ARBA00022475"/>
    </source>
</evidence>
<dbReference type="InterPro" id="IPR002523">
    <property type="entry name" value="MgTranspt_CorA/ZnTranspt_ZntB"/>
</dbReference>
<keyword evidence="5" id="KW-0997">Cell inner membrane</keyword>
<keyword evidence="6 11" id="KW-0812">Transmembrane</keyword>
<keyword evidence="7" id="KW-0862">Zinc</keyword>
<evidence type="ECO:0000256" key="6">
    <source>
        <dbReference type="ARBA" id="ARBA00022692"/>
    </source>
</evidence>
<dbReference type="SUPFAM" id="SSF144083">
    <property type="entry name" value="Magnesium transport protein CorA, transmembrane region"/>
    <property type="match status" value="1"/>
</dbReference>
<accession>A0ABU7LWW6</accession>